<dbReference type="InterPro" id="IPR041664">
    <property type="entry name" value="AAA_16"/>
</dbReference>
<organism evidence="4 5">
    <name type="scientific">Actinocatenispora sera</name>
    <dbReference type="NCBI Taxonomy" id="390989"/>
    <lineage>
        <taxon>Bacteria</taxon>
        <taxon>Bacillati</taxon>
        <taxon>Actinomycetota</taxon>
        <taxon>Actinomycetes</taxon>
        <taxon>Micromonosporales</taxon>
        <taxon>Micromonosporaceae</taxon>
        <taxon>Actinocatenispora</taxon>
    </lineage>
</organism>
<accession>A0A810L5Q4</accession>
<dbReference type="InterPro" id="IPR016032">
    <property type="entry name" value="Sig_transdc_resp-reg_C-effctor"/>
</dbReference>
<protein>
    <submittedName>
        <fullName evidence="4">LuxR family transcriptional regulator</fullName>
    </submittedName>
</protein>
<dbReference type="KEGG" id="aser:Asera_40600"/>
<dbReference type="GO" id="GO:0004016">
    <property type="term" value="F:adenylate cyclase activity"/>
    <property type="evidence" value="ECO:0007669"/>
    <property type="project" value="TreeGrafter"/>
</dbReference>
<dbReference type="Gene3D" id="1.10.10.10">
    <property type="entry name" value="Winged helix-like DNA-binding domain superfamily/Winged helix DNA-binding domain"/>
    <property type="match status" value="1"/>
</dbReference>
<dbReference type="PRINTS" id="PR00038">
    <property type="entry name" value="HTHLUXR"/>
</dbReference>
<gene>
    <name evidence="4" type="ORF">Asera_40600</name>
</gene>
<dbReference type="Proteomes" id="UP000680750">
    <property type="component" value="Chromosome"/>
</dbReference>
<dbReference type="SUPFAM" id="SSF52540">
    <property type="entry name" value="P-loop containing nucleoside triphosphate hydrolases"/>
    <property type="match status" value="1"/>
</dbReference>
<dbReference type="Pfam" id="PF13191">
    <property type="entry name" value="AAA_16"/>
    <property type="match status" value="1"/>
</dbReference>
<dbReference type="InterPro" id="IPR036388">
    <property type="entry name" value="WH-like_DNA-bd_sf"/>
</dbReference>
<dbReference type="GO" id="GO:0005737">
    <property type="term" value="C:cytoplasm"/>
    <property type="evidence" value="ECO:0007669"/>
    <property type="project" value="TreeGrafter"/>
</dbReference>
<keyword evidence="2" id="KW-0067">ATP-binding</keyword>
<dbReference type="RefSeq" id="WP_051801707.1">
    <property type="nucleotide sequence ID" value="NZ_AP023354.1"/>
</dbReference>
<evidence type="ECO:0000256" key="1">
    <source>
        <dbReference type="ARBA" id="ARBA00022741"/>
    </source>
</evidence>
<keyword evidence="1" id="KW-0547">Nucleotide-binding</keyword>
<dbReference type="InterPro" id="IPR000792">
    <property type="entry name" value="Tscrpt_reg_LuxR_C"/>
</dbReference>
<feature type="domain" description="HTH luxR-type" evidence="3">
    <location>
        <begin position="346"/>
        <end position="411"/>
    </location>
</feature>
<keyword evidence="5" id="KW-1185">Reference proteome</keyword>
<sequence length="416" mass="43158">MLPLVGRTDEMRAVAAAWRSLRSEPTRCRIVVVTGGIGVGKSRLAAEAVTALAPPPGSVLTGQARAHRPAPYDLTASALSGRAAGELGISDDALAWLTQRAEPATRRFAPEALLRTAVDAIRALHRTGPGVLVVEDLHDLDPASLEVVGELATAPDLPVLLLVTARTSRGLAGRVLARLCGTDRTTRLHLAPLTVQQVAAALPDPAGADLAATVWRRTSGNPFWLTELVAAADLTGPPGDQLMALAADRVPAGLVRLAQAAALLGEPVEPATLARFVPAHDAPAAADTAVDRLVESGVLRSDADGGLRFGQPILAECLAAAALPSLRSAVAAARAAAAGSDPDDDAARRWASLTARERDVVRLLADGMTNRQLARALDISVRTATVHVSNVLRKTGAVSRTEVALFALRHGVLDAT</sequence>
<dbReference type="GO" id="GO:0005524">
    <property type="term" value="F:ATP binding"/>
    <property type="evidence" value="ECO:0007669"/>
    <property type="project" value="UniProtKB-KW"/>
</dbReference>
<name>A0A810L5Q4_9ACTN</name>
<proteinExistence type="predicted"/>
<dbReference type="GO" id="GO:0003677">
    <property type="term" value="F:DNA binding"/>
    <property type="evidence" value="ECO:0007669"/>
    <property type="project" value="InterPro"/>
</dbReference>
<dbReference type="PROSITE" id="PS50043">
    <property type="entry name" value="HTH_LUXR_2"/>
    <property type="match status" value="1"/>
</dbReference>
<reference evidence="4" key="1">
    <citation type="submission" date="2020-08" db="EMBL/GenBank/DDBJ databases">
        <title>Whole genome shotgun sequence of Actinocatenispora sera NBRC 101916.</title>
        <authorList>
            <person name="Komaki H."/>
            <person name="Tamura T."/>
        </authorList>
    </citation>
    <scope>NUCLEOTIDE SEQUENCE</scope>
    <source>
        <strain evidence="4">NBRC 101916</strain>
    </source>
</reference>
<dbReference type="EMBL" id="AP023354">
    <property type="protein sequence ID" value="BCJ29952.1"/>
    <property type="molecule type" value="Genomic_DNA"/>
</dbReference>
<evidence type="ECO:0000313" key="5">
    <source>
        <dbReference type="Proteomes" id="UP000680750"/>
    </source>
</evidence>
<evidence type="ECO:0000256" key="2">
    <source>
        <dbReference type="ARBA" id="ARBA00022840"/>
    </source>
</evidence>
<dbReference type="Pfam" id="PF00196">
    <property type="entry name" value="GerE"/>
    <property type="match status" value="1"/>
</dbReference>
<dbReference type="AlphaFoldDB" id="A0A810L5Q4"/>
<evidence type="ECO:0000313" key="4">
    <source>
        <dbReference type="EMBL" id="BCJ29952.1"/>
    </source>
</evidence>
<dbReference type="SUPFAM" id="SSF46894">
    <property type="entry name" value="C-terminal effector domain of the bipartite response regulators"/>
    <property type="match status" value="1"/>
</dbReference>
<dbReference type="InterPro" id="IPR027417">
    <property type="entry name" value="P-loop_NTPase"/>
</dbReference>
<evidence type="ECO:0000259" key="3">
    <source>
        <dbReference type="PROSITE" id="PS50043"/>
    </source>
</evidence>
<dbReference type="PANTHER" id="PTHR16305">
    <property type="entry name" value="TESTICULAR SOLUBLE ADENYLYL CYCLASE"/>
    <property type="match status" value="1"/>
</dbReference>
<dbReference type="GO" id="GO:0006355">
    <property type="term" value="P:regulation of DNA-templated transcription"/>
    <property type="evidence" value="ECO:0007669"/>
    <property type="project" value="InterPro"/>
</dbReference>
<dbReference type="CDD" id="cd06170">
    <property type="entry name" value="LuxR_C_like"/>
    <property type="match status" value="1"/>
</dbReference>
<dbReference type="OrthoDB" id="3171430at2"/>
<dbReference type="SMART" id="SM00421">
    <property type="entry name" value="HTH_LUXR"/>
    <property type="match status" value="1"/>
</dbReference>
<dbReference type="PANTHER" id="PTHR16305:SF35">
    <property type="entry name" value="TRANSCRIPTIONAL ACTIVATOR DOMAIN"/>
    <property type="match status" value="1"/>
</dbReference>